<dbReference type="EMBL" id="BARW01006042">
    <property type="protein sequence ID" value="GAI85644.1"/>
    <property type="molecule type" value="Genomic_DNA"/>
</dbReference>
<gene>
    <name evidence="2" type="ORF">S12H4_12639</name>
</gene>
<keyword evidence="1" id="KW-0472">Membrane</keyword>
<protein>
    <submittedName>
        <fullName evidence="2">Uncharacterized protein</fullName>
    </submittedName>
</protein>
<feature type="transmembrane region" description="Helical" evidence="1">
    <location>
        <begin position="12"/>
        <end position="29"/>
    </location>
</feature>
<dbReference type="AlphaFoldDB" id="X1U023"/>
<proteinExistence type="predicted"/>
<name>X1U023_9ZZZZ</name>
<keyword evidence="1" id="KW-0812">Transmembrane</keyword>
<reference evidence="2" key="1">
    <citation type="journal article" date="2014" name="Front. Microbiol.">
        <title>High frequency of phylogenetically diverse reductive dehalogenase-homologous genes in deep subseafloor sedimentary metagenomes.</title>
        <authorList>
            <person name="Kawai M."/>
            <person name="Futagami T."/>
            <person name="Toyoda A."/>
            <person name="Takaki Y."/>
            <person name="Nishi S."/>
            <person name="Hori S."/>
            <person name="Arai W."/>
            <person name="Tsubouchi T."/>
            <person name="Morono Y."/>
            <person name="Uchiyama I."/>
            <person name="Ito T."/>
            <person name="Fujiyama A."/>
            <person name="Inagaki F."/>
            <person name="Takami H."/>
        </authorList>
    </citation>
    <scope>NUCLEOTIDE SEQUENCE</scope>
    <source>
        <strain evidence="2">Expedition CK06-06</strain>
    </source>
</reference>
<keyword evidence="1" id="KW-1133">Transmembrane helix</keyword>
<comment type="caution">
    <text evidence="2">The sequence shown here is derived from an EMBL/GenBank/DDBJ whole genome shotgun (WGS) entry which is preliminary data.</text>
</comment>
<evidence type="ECO:0000313" key="2">
    <source>
        <dbReference type="EMBL" id="GAI85644.1"/>
    </source>
</evidence>
<organism evidence="2">
    <name type="scientific">marine sediment metagenome</name>
    <dbReference type="NCBI Taxonomy" id="412755"/>
    <lineage>
        <taxon>unclassified sequences</taxon>
        <taxon>metagenomes</taxon>
        <taxon>ecological metagenomes</taxon>
    </lineage>
</organism>
<sequence>MKTYIKKVSKILLFGLIIIAILVLIYLALPKYQIHSVRVDDDTVVITKINTITGQVGTIYKSNSTYLNKYKN</sequence>
<evidence type="ECO:0000256" key="1">
    <source>
        <dbReference type="SAM" id="Phobius"/>
    </source>
</evidence>
<accession>X1U023</accession>